<dbReference type="Proteomes" id="UP001449657">
    <property type="component" value="Chromosome"/>
</dbReference>
<keyword evidence="2" id="KW-1185">Reference proteome</keyword>
<dbReference type="PROSITE" id="PS51257">
    <property type="entry name" value="PROKAR_LIPOPROTEIN"/>
    <property type="match status" value="1"/>
</dbReference>
<reference evidence="1 2" key="1">
    <citation type="submission" date="2024-03" db="EMBL/GenBank/DDBJ databases">
        <title>Chitinophaga caseinilytica sp. nov., a casein hydrolysing bacterium isolated from forest soil.</title>
        <authorList>
            <person name="Lee D.S."/>
            <person name="Han D.M."/>
            <person name="Baek J.H."/>
            <person name="Choi D.G."/>
            <person name="Jeon J.H."/>
            <person name="Jeon C.O."/>
        </authorList>
    </citation>
    <scope>NUCLEOTIDE SEQUENCE [LARGE SCALE GENOMIC DNA]</scope>
    <source>
        <strain evidence="1 2">KACC 19118</strain>
    </source>
</reference>
<protein>
    <recommendedName>
        <fullName evidence="3">YD repeat-containing protein</fullName>
    </recommendedName>
</protein>
<evidence type="ECO:0008006" key="3">
    <source>
        <dbReference type="Google" id="ProtNLM"/>
    </source>
</evidence>
<sequence>MKTIHYALLLVAISSAACKKPHYPPHTGKCPEPANCQLTVMHTTQGNGPRSGGLPENSAEITRDAANRPIKYRGYATAWEAPTVNNISYPGNRMVLTDSASGQKQMEVWLNACGQPDSLAWYALGTTYDHPHQVYYHYNADKKLTGFRSVYNAFTPYQTVHNIDIKRDAHGNVLEMTDGMTFVKWTYDYSKPTPPLQFGYQSSVTAYWSSTIILEQFGLIDFRPRHLPKTKQDCMNGYVFTPTMFTNFVISGEKLLSYEVWAKPEESTEWLYGNTITLTWNCRGYSGGPKF</sequence>
<evidence type="ECO:0000313" key="2">
    <source>
        <dbReference type="Proteomes" id="UP001449657"/>
    </source>
</evidence>
<gene>
    <name evidence="1" type="ORF">WJU22_07790</name>
</gene>
<evidence type="ECO:0000313" key="1">
    <source>
        <dbReference type="EMBL" id="WZN48075.1"/>
    </source>
</evidence>
<name>A0ABZ2Z753_9BACT</name>
<accession>A0ABZ2Z753</accession>
<organism evidence="1 2">
    <name type="scientific">Chitinophaga caseinilytica</name>
    <dbReference type="NCBI Taxonomy" id="2267521"/>
    <lineage>
        <taxon>Bacteria</taxon>
        <taxon>Pseudomonadati</taxon>
        <taxon>Bacteroidota</taxon>
        <taxon>Chitinophagia</taxon>
        <taxon>Chitinophagales</taxon>
        <taxon>Chitinophagaceae</taxon>
        <taxon>Chitinophaga</taxon>
    </lineage>
</organism>
<proteinExistence type="predicted"/>
<dbReference type="RefSeq" id="WP_341842675.1">
    <property type="nucleotide sequence ID" value="NZ_CP149792.1"/>
</dbReference>
<dbReference type="EMBL" id="CP150096">
    <property type="protein sequence ID" value="WZN48075.1"/>
    <property type="molecule type" value="Genomic_DNA"/>
</dbReference>